<keyword evidence="1" id="KW-0812">Transmembrane</keyword>
<reference evidence="2" key="2">
    <citation type="journal article" date="2018" name="Environ. Sci. Technol.">
        <title>The Toxicogenome of Hyalella azteca: A Model for Sediment Ecotoxicology and Evolutionary Toxicology.</title>
        <authorList>
            <person name="Poynton H.C."/>
            <person name="Hasenbein S."/>
            <person name="Benoit J.B."/>
            <person name="Sepulveda M.S."/>
            <person name="Poelchau M.F."/>
            <person name="Hughes D.S.T."/>
            <person name="Murali S.C."/>
            <person name="Chen S."/>
            <person name="Glastad K.M."/>
            <person name="Goodisman M.A.D."/>
            <person name="Werren J.H."/>
            <person name="Vineis J.H."/>
            <person name="Bowen J.L."/>
            <person name="Friedrich M."/>
            <person name="Jones J."/>
            <person name="Robertson H.M."/>
            <person name="Feyereisen R."/>
            <person name="Mechler-Hickson A."/>
            <person name="Mathers N."/>
            <person name="Lee C.E."/>
            <person name="Colbourne J.K."/>
            <person name="Biales A."/>
            <person name="Johnston J.S."/>
            <person name="Wellborn G.A."/>
            <person name="Rosendale A.J."/>
            <person name="Cridge A.G."/>
            <person name="Munoz-Torres M.C."/>
            <person name="Bain P.A."/>
            <person name="Manny A.R."/>
            <person name="Major K.M."/>
            <person name="Lambert F.N."/>
            <person name="Vulpe C.D."/>
            <person name="Tuck P."/>
            <person name="Blalock B.J."/>
            <person name="Lin Y.Y."/>
            <person name="Smith M.E."/>
            <person name="Ochoa-Acuna H."/>
            <person name="Chen M.M."/>
            <person name="Childers C.P."/>
            <person name="Qu J."/>
            <person name="Dugan S."/>
            <person name="Lee S.L."/>
            <person name="Chao H."/>
            <person name="Dinh H."/>
            <person name="Han Y."/>
            <person name="Doddapaneni H."/>
            <person name="Worley K.C."/>
            <person name="Muzny D.M."/>
            <person name="Gibbs R.A."/>
            <person name="Richards S."/>
        </authorList>
    </citation>
    <scope>NUCLEOTIDE SEQUENCE</scope>
    <source>
        <strain evidence="2">HAZT.00-mixed</strain>
        <tissue evidence="2">Whole organism</tissue>
    </source>
</reference>
<organism evidence="2">
    <name type="scientific">Hyalella azteca</name>
    <name type="common">Amphipod</name>
    <dbReference type="NCBI Taxonomy" id="294128"/>
    <lineage>
        <taxon>Eukaryota</taxon>
        <taxon>Metazoa</taxon>
        <taxon>Ecdysozoa</taxon>
        <taxon>Arthropoda</taxon>
        <taxon>Crustacea</taxon>
        <taxon>Multicrustacea</taxon>
        <taxon>Malacostraca</taxon>
        <taxon>Eumalacostraca</taxon>
        <taxon>Peracarida</taxon>
        <taxon>Amphipoda</taxon>
        <taxon>Senticaudata</taxon>
        <taxon>Talitrida</taxon>
        <taxon>Talitroidea</taxon>
        <taxon>Hyalellidae</taxon>
        <taxon>Hyalella</taxon>
    </lineage>
</organism>
<comment type="caution">
    <text evidence="2">The sequence shown here is derived from an EMBL/GenBank/DDBJ whole genome shotgun (WGS) entry which is preliminary data.</text>
</comment>
<protein>
    <submittedName>
        <fullName evidence="2">Gustatory receptor 85</fullName>
    </submittedName>
</protein>
<dbReference type="Proteomes" id="UP000711488">
    <property type="component" value="Unassembled WGS sequence"/>
</dbReference>
<feature type="transmembrane region" description="Helical" evidence="1">
    <location>
        <begin position="128"/>
        <end position="148"/>
    </location>
</feature>
<sequence length="323" mass="37401">MPYKKIHGKFKFSHLYFLLYFGAHVLLTAIILSKIRAASVKSTASFEDNVKNVWTSVSWLMNLIFRWSFFLTTKKFQPILQYVNSPHRSADMAPRYTVFFLVICFATYSKDIIFGSRNISRTSMVVSIFDSAVILFQYTPCFFMLFYLKTLMKQVTADIVQALTRLERCFGVNGPKTTVSRNEIVQRRTGSFKLNGAEAQKHSSRLIREQSFSTKAIRGKIGQFQKFHRVVSKMRIVRRNKYSLFWDTEQIFIEIHKVLDSLHVIFSMPVLMLLLMQGVELVAAIYLNMYDNSLGLATNLSLAVDISLHLWLTIDSQEEYIQA</sequence>
<feature type="transmembrane region" description="Helical" evidence="1">
    <location>
        <begin position="92"/>
        <end position="108"/>
    </location>
</feature>
<feature type="non-terminal residue" evidence="2">
    <location>
        <position position="323"/>
    </location>
</feature>
<keyword evidence="1" id="KW-0472">Membrane</keyword>
<evidence type="ECO:0000313" key="2">
    <source>
        <dbReference type="EMBL" id="KAA0202115.1"/>
    </source>
</evidence>
<accession>A0A6A0HAV1</accession>
<proteinExistence type="predicted"/>
<gene>
    <name evidence="2" type="ORF">HAZT_HAZT001948</name>
</gene>
<dbReference type="EMBL" id="JQDR03004307">
    <property type="protein sequence ID" value="KAA0202115.1"/>
    <property type="molecule type" value="Genomic_DNA"/>
</dbReference>
<feature type="transmembrane region" description="Helical" evidence="1">
    <location>
        <begin position="12"/>
        <end position="33"/>
    </location>
</feature>
<keyword evidence="2" id="KW-0675">Receptor</keyword>
<feature type="transmembrane region" description="Helical" evidence="1">
    <location>
        <begin position="264"/>
        <end position="287"/>
    </location>
</feature>
<evidence type="ECO:0000256" key="1">
    <source>
        <dbReference type="SAM" id="Phobius"/>
    </source>
</evidence>
<dbReference type="AlphaFoldDB" id="A0A6A0HAV1"/>
<name>A0A6A0HAV1_HYAAZ</name>
<reference evidence="2" key="1">
    <citation type="submission" date="2014-08" db="EMBL/GenBank/DDBJ databases">
        <authorList>
            <person name="Murali S."/>
            <person name="Richards S."/>
            <person name="Bandaranaike D."/>
            <person name="Bellair M."/>
            <person name="Blankenburg K."/>
            <person name="Chao H."/>
            <person name="Dinh H."/>
            <person name="Doddapaneni H."/>
            <person name="Dugan-Rocha S."/>
            <person name="Elkadiri S."/>
            <person name="Gnanaolivu R."/>
            <person name="Hughes D."/>
            <person name="Lee S."/>
            <person name="Li M."/>
            <person name="Ming W."/>
            <person name="Munidasa M."/>
            <person name="Muniz J."/>
            <person name="Nguyen L."/>
            <person name="Osuji N."/>
            <person name="Pu L.-L."/>
            <person name="Puazo M."/>
            <person name="Skinner E."/>
            <person name="Qu C."/>
            <person name="Quiroz J."/>
            <person name="Raj R."/>
            <person name="Weissenberger G."/>
            <person name="Xin Y."/>
            <person name="Zou X."/>
            <person name="Han Y."/>
            <person name="Worley K."/>
            <person name="Muzny D."/>
            <person name="Gibbs R."/>
        </authorList>
    </citation>
    <scope>NUCLEOTIDE SEQUENCE</scope>
    <source>
        <strain evidence="2">HAZT.00-mixed</strain>
        <tissue evidence="2">Whole organism</tissue>
    </source>
</reference>
<keyword evidence="1" id="KW-1133">Transmembrane helix</keyword>
<feature type="transmembrane region" description="Helical" evidence="1">
    <location>
        <begin position="53"/>
        <end position="71"/>
    </location>
</feature>
<reference evidence="2" key="3">
    <citation type="submission" date="2019-06" db="EMBL/GenBank/DDBJ databases">
        <authorList>
            <person name="Poynton C."/>
            <person name="Hasenbein S."/>
            <person name="Benoit J.B."/>
            <person name="Sepulveda M.S."/>
            <person name="Poelchau M.F."/>
            <person name="Murali S.C."/>
            <person name="Chen S."/>
            <person name="Glastad K.M."/>
            <person name="Werren J.H."/>
            <person name="Vineis J.H."/>
            <person name="Bowen J.L."/>
            <person name="Friedrich M."/>
            <person name="Jones J."/>
            <person name="Robertson H.M."/>
            <person name="Feyereisen R."/>
            <person name="Mechler-Hickson A."/>
            <person name="Mathers N."/>
            <person name="Lee C.E."/>
            <person name="Colbourne J.K."/>
            <person name="Biales A."/>
            <person name="Johnston J.S."/>
            <person name="Wellborn G.A."/>
            <person name="Rosendale A.J."/>
            <person name="Cridge A.G."/>
            <person name="Munoz-Torres M.C."/>
            <person name="Bain P.A."/>
            <person name="Manny A.R."/>
            <person name="Major K.M."/>
            <person name="Lambert F.N."/>
            <person name="Vulpe C.D."/>
            <person name="Tuck P."/>
            <person name="Blalock B.J."/>
            <person name="Lin Y.-Y."/>
            <person name="Smith M.E."/>
            <person name="Ochoa-Acuna H."/>
            <person name="Chen M.-J.M."/>
            <person name="Childers C.P."/>
            <person name="Qu J."/>
            <person name="Dugan S."/>
            <person name="Lee S.L."/>
            <person name="Chao H."/>
            <person name="Dinh H."/>
            <person name="Han Y."/>
            <person name="Doddapaneni H."/>
            <person name="Worley K.C."/>
            <person name="Muzny D.M."/>
            <person name="Gibbs R.A."/>
            <person name="Richards S."/>
        </authorList>
    </citation>
    <scope>NUCLEOTIDE SEQUENCE</scope>
    <source>
        <strain evidence="2">HAZT.00-mixed</strain>
        <tissue evidence="2">Whole organism</tissue>
    </source>
</reference>